<dbReference type="Proteomes" id="UP000053660">
    <property type="component" value="Unassembled WGS sequence"/>
</dbReference>
<gene>
    <name evidence="2" type="ORF">OESDEN_17712</name>
</gene>
<sequence length="92" mass="10446">MSCRSRPDLYGLVDREAVFAPLLVSLICLVLMSCVHGGGNVWWFGLRQPFCTALLDACPCLKQYANVSYKFVLHRERLTEDVSHDRPAVHPR</sequence>
<evidence type="ECO:0000256" key="1">
    <source>
        <dbReference type="SAM" id="Phobius"/>
    </source>
</evidence>
<dbReference type="EMBL" id="KN578427">
    <property type="protein sequence ID" value="KHJ82594.1"/>
    <property type="molecule type" value="Genomic_DNA"/>
</dbReference>
<protein>
    <submittedName>
        <fullName evidence="2">Uncharacterized protein</fullName>
    </submittedName>
</protein>
<dbReference type="AlphaFoldDB" id="A0A0B1SCF8"/>
<dbReference type="OrthoDB" id="5872969at2759"/>
<evidence type="ECO:0000313" key="2">
    <source>
        <dbReference type="EMBL" id="KHJ82594.1"/>
    </source>
</evidence>
<keyword evidence="3" id="KW-1185">Reference proteome</keyword>
<name>A0A0B1SCF8_OESDE</name>
<proteinExistence type="predicted"/>
<keyword evidence="1" id="KW-0812">Transmembrane</keyword>
<accession>A0A0B1SCF8</accession>
<dbReference type="PROSITE" id="PS51257">
    <property type="entry name" value="PROKAR_LIPOPROTEIN"/>
    <property type="match status" value="1"/>
</dbReference>
<keyword evidence="1" id="KW-0472">Membrane</keyword>
<evidence type="ECO:0000313" key="3">
    <source>
        <dbReference type="Proteomes" id="UP000053660"/>
    </source>
</evidence>
<reference evidence="2 3" key="1">
    <citation type="submission" date="2014-03" db="EMBL/GenBank/DDBJ databases">
        <title>Draft genome of the hookworm Oesophagostomum dentatum.</title>
        <authorList>
            <person name="Mitreva M."/>
        </authorList>
    </citation>
    <scope>NUCLEOTIDE SEQUENCE [LARGE SCALE GENOMIC DNA]</scope>
    <source>
        <strain evidence="2 3">OD-Hann</strain>
    </source>
</reference>
<organism evidence="2 3">
    <name type="scientific">Oesophagostomum dentatum</name>
    <name type="common">Nodular worm</name>
    <dbReference type="NCBI Taxonomy" id="61180"/>
    <lineage>
        <taxon>Eukaryota</taxon>
        <taxon>Metazoa</taxon>
        <taxon>Ecdysozoa</taxon>
        <taxon>Nematoda</taxon>
        <taxon>Chromadorea</taxon>
        <taxon>Rhabditida</taxon>
        <taxon>Rhabditina</taxon>
        <taxon>Rhabditomorpha</taxon>
        <taxon>Strongyloidea</taxon>
        <taxon>Strongylidae</taxon>
        <taxon>Oesophagostomum</taxon>
    </lineage>
</organism>
<keyword evidence="1" id="KW-1133">Transmembrane helix</keyword>
<feature type="transmembrane region" description="Helical" evidence="1">
    <location>
        <begin position="20"/>
        <end position="44"/>
    </location>
</feature>
<feature type="non-terminal residue" evidence="2">
    <location>
        <position position="92"/>
    </location>
</feature>